<name>A0A974DDR8_XENLA</name>
<dbReference type="GO" id="GO:0004222">
    <property type="term" value="F:metalloendopeptidase activity"/>
    <property type="evidence" value="ECO:0007669"/>
    <property type="project" value="TreeGrafter"/>
</dbReference>
<feature type="region of interest" description="Disordered" evidence="3">
    <location>
        <begin position="174"/>
        <end position="196"/>
    </location>
</feature>
<accession>A0A974DDR8</accession>
<organism evidence="4 5">
    <name type="scientific">Xenopus laevis</name>
    <name type="common">African clawed frog</name>
    <dbReference type="NCBI Taxonomy" id="8355"/>
    <lineage>
        <taxon>Eukaryota</taxon>
        <taxon>Metazoa</taxon>
        <taxon>Chordata</taxon>
        <taxon>Craniata</taxon>
        <taxon>Vertebrata</taxon>
        <taxon>Euteleostomi</taxon>
        <taxon>Amphibia</taxon>
        <taxon>Batrachia</taxon>
        <taxon>Anura</taxon>
        <taxon>Pipoidea</taxon>
        <taxon>Pipidae</taxon>
        <taxon>Xenopodinae</taxon>
        <taxon>Xenopus</taxon>
        <taxon>Xenopus</taxon>
    </lineage>
</organism>
<dbReference type="PANTHER" id="PTHR13723:SF16">
    <property type="entry name" value="THROMBOSPONDIN TYPE-1 DOMAIN-CONTAINING PROTEIN 4"/>
    <property type="match status" value="1"/>
</dbReference>
<reference evidence="5" key="1">
    <citation type="journal article" date="2016" name="Nature">
        <title>Genome evolution in the allotetraploid frog Xenopus laevis.</title>
        <authorList>
            <person name="Session A.M."/>
            <person name="Uno Y."/>
            <person name="Kwon T."/>
            <person name="Chapman J.A."/>
            <person name="Toyoda A."/>
            <person name="Takahashi S."/>
            <person name="Fukui A."/>
            <person name="Hikosaka A."/>
            <person name="Suzuki A."/>
            <person name="Kondo M."/>
            <person name="van Heeringen S.J."/>
            <person name="Quigley I."/>
            <person name="Heinz S."/>
            <person name="Ogino H."/>
            <person name="Ochi H."/>
            <person name="Hellsten U."/>
            <person name="Lyons J.B."/>
            <person name="Simakov O."/>
            <person name="Putnam N."/>
            <person name="Stites J."/>
            <person name="Kuroki Y."/>
            <person name="Tanaka T."/>
            <person name="Michiue T."/>
            <person name="Watanabe M."/>
            <person name="Bogdanovic O."/>
            <person name="Lister R."/>
            <person name="Georgiou G."/>
            <person name="Paranjpe S.S."/>
            <person name="van Kruijsbergen I."/>
            <person name="Shu S."/>
            <person name="Carlson J."/>
            <person name="Kinoshita T."/>
            <person name="Ohta Y."/>
            <person name="Mawaribuchi S."/>
            <person name="Jenkins J."/>
            <person name="Grimwood J."/>
            <person name="Schmutz J."/>
            <person name="Mitros T."/>
            <person name="Mozaffari S.V."/>
            <person name="Suzuki Y."/>
            <person name="Haramoto Y."/>
            <person name="Yamamoto T.S."/>
            <person name="Takagi C."/>
            <person name="Heald R."/>
            <person name="Miller K."/>
            <person name="Haudenschild C."/>
            <person name="Kitzman J."/>
            <person name="Nakayama T."/>
            <person name="Izutsu Y."/>
            <person name="Robert J."/>
            <person name="Fortriede J."/>
            <person name="Burns K."/>
            <person name="Lotay V."/>
            <person name="Karimi K."/>
            <person name="Yasuoka Y."/>
            <person name="Dichmann D.S."/>
            <person name="Flajnik M.F."/>
            <person name="Houston D.W."/>
            <person name="Shendure J."/>
            <person name="DuPasquier L."/>
            <person name="Vize P.D."/>
            <person name="Zorn A.M."/>
            <person name="Ito M."/>
            <person name="Marcotte E.M."/>
            <person name="Wallingford J.B."/>
            <person name="Ito Y."/>
            <person name="Asashima M."/>
            <person name="Ueno N."/>
            <person name="Matsuda Y."/>
            <person name="Veenstra G.J."/>
            <person name="Fujiyama A."/>
            <person name="Harland R.M."/>
            <person name="Taira M."/>
            <person name="Rokhsar D.S."/>
        </authorList>
    </citation>
    <scope>NUCLEOTIDE SEQUENCE [LARGE SCALE GENOMIC DNA]</scope>
    <source>
        <strain evidence="5">J</strain>
    </source>
</reference>
<evidence type="ECO:0000313" key="4">
    <source>
        <dbReference type="EMBL" id="OCT89530.1"/>
    </source>
</evidence>
<dbReference type="Proteomes" id="UP000694892">
    <property type="component" value="Chromosome 3L"/>
</dbReference>
<feature type="non-terminal residue" evidence="4">
    <location>
        <position position="262"/>
    </location>
</feature>
<dbReference type="PANTHER" id="PTHR13723">
    <property type="entry name" value="ADAMTS A DISINTEGRIN AND METALLOPROTEASE WITH THROMBOSPONDIN MOTIFS PROTEASE"/>
    <property type="match status" value="1"/>
</dbReference>
<evidence type="ECO:0000256" key="1">
    <source>
        <dbReference type="ARBA" id="ARBA00004613"/>
    </source>
</evidence>
<evidence type="ECO:0000256" key="3">
    <source>
        <dbReference type="SAM" id="MobiDB-lite"/>
    </source>
</evidence>
<dbReference type="EMBL" id="CM004470">
    <property type="protein sequence ID" value="OCT89530.1"/>
    <property type="molecule type" value="Genomic_DNA"/>
</dbReference>
<dbReference type="SUPFAM" id="SSF82895">
    <property type="entry name" value="TSP-1 type 1 repeat"/>
    <property type="match status" value="1"/>
</dbReference>
<proteinExistence type="predicted"/>
<dbReference type="InterPro" id="IPR036383">
    <property type="entry name" value="TSP1_rpt_sf"/>
</dbReference>
<protein>
    <recommendedName>
        <fullName evidence="6">Thrombospondin type-1 domain-containing protein 4</fullName>
    </recommendedName>
</protein>
<feature type="region of interest" description="Disordered" evidence="3">
    <location>
        <begin position="115"/>
        <end position="136"/>
    </location>
</feature>
<dbReference type="GO" id="GO:0006508">
    <property type="term" value="P:proteolysis"/>
    <property type="evidence" value="ECO:0007669"/>
    <property type="project" value="TreeGrafter"/>
</dbReference>
<comment type="subcellular location">
    <subcellularLocation>
        <location evidence="1">Secreted</location>
    </subcellularLocation>
</comment>
<gene>
    <name evidence="4" type="ORF">XELAEV_18018152mg</name>
</gene>
<dbReference type="GO" id="GO:0031012">
    <property type="term" value="C:extracellular matrix"/>
    <property type="evidence" value="ECO:0007669"/>
    <property type="project" value="TreeGrafter"/>
</dbReference>
<dbReference type="GO" id="GO:0030198">
    <property type="term" value="P:extracellular matrix organization"/>
    <property type="evidence" value="ECO:0007669"/>
    <property type="project" value="TreeGrafter"/>
</dbReference>
<dbReference type="InterPro" id="IPR000884">
    <property type="entry name" value="TSP1_rpt"/>
</dbReference>
<sequence>MYLQVPQRIEQQSDTAGNITTVPSGTWGTWGPWSACSRSCNGGVMEQTRPCLPAHYQERSYQAPSQQYSAGERAHSNQNNLNHDTVISPYSGHVVSAIRTSVPLHRRGDNPRFNIPSSGHLSQNHHNRGILRGGRQSLPGQISRHEKRNRTQGVINPGFYGYGKVPYALPLQSDTGQEARRTRRQRPSVRQSAYKQNTDALINQRQATHSQVSSIPQGLYPDISRHGFASLQLLQEQPQVPRGATAITCIGQYKQYKICNKN</sequence>
<dbReference type="GO" id="GO:0005576">
    <property type="term" value="C:extracellular region"/>
    <property type="evidence" value="ECO:0007669"/>
    <property type="project" value="UniProtKB-SubCell"/>
</dbReference>
<dbReference type="InterPro" id="IPR050439">
    <property type="entry name" value="ADAMTS_ADAMTS-like"/>
</dbReference>
<keyword evidence="2" id="KW-0964">Secreted</keyword>
<dbReference type="Gene3D" id="2.20.100.10">
    <property type="entry name" value="Thrombospondin type-1 (TSP1) repeat"/>
    <property type="match status" value="1"/>
</dbReference>
<evidence type="ECO:0000256" key="2">
    <source>
        <dbReference type="ARBA" id="ARBA00022525"/>
    </source>
</evidence>
<dbReference type="PROSITE" id="PS50092">
    <property type="entry name" value="TSP1"/>
    <property type="match status" value="1"/>
</dbReference>
<evidence type="ECO:0000313" key="5">
    <source>
        <dbReference type="Proteomes" id="UP000694892"/>
    </source>
</evidence>
<evidence type="ECO:0008006" key="6">
    <source>
        <dbReference type="Google" id="ProtNLM"/>
    </source>
</evidence>
<dbReference type="AlphaFoldDB" id="A0A974DDR8"/>
<dbReference type="SMART" id="SM00209">
    <property type="entry name" value="TSP1"/>
    <property type="match status" value="1"/>
</dbReference>
<dbReference type="Pfam" id="PF00090">
    <property type="entry name" value="TSP_1"/>
    <property type="match status" value="1"/>
</dbReference>